<evidence type="ECO:0000313" key="3">
    <source>
        <dbReference type="EMBL" id="TDR72499.1"/>
    </source>
</evidence>
<gene>
    <name evidence="3" type="ORF">DFP86_11664</name>
</gene>
<dbReference type="EMBL" id="SNZP01000016">
    <property type="protein sequence ID" value="TDR72499.1"/>
    <property type="molecule type" value="Genomic_DNA"/>
</dbReference>
<evidence type="ECO:0000259" key="2">
    <source>
        <dbReference type="Pfam" id="PF13309"/>
    </source>
</evidence>
<protein>
    <submittedName>
        <fullName evidence="3">Putative transcriptional regulator YheO</fullName>
    </submittedName>
</protein>
<dbReference type="PANTHER" id="PTHR35568">
    <property type="entry name" value="TRANSCRIPTIONAL REGULATOR DAUR"/>
    <property type="match status" value="1"/>
</dbReference>
<keyword evidence="4" id="KW-1185">Reference proteome</keyword>
<dbReference type="PANTHER" id="PTHR35568:SF1">
    <property type="entry name" value="TRANSCRIPTIONAL REGULATOR DAUR"/>
    <property type="match status" value="1"/>
</dbReference>
<reference evidence="3 4" key="1">
    <citation type="submission" date="2019-03" db="EMBL/GenBank/DDBJ databases">
        <title>Genomic Encyclopedia of Type Strains, Phase III (KMG-III): the genomes of soil and plant-associated and newly described type strains.</title>
        <authorList>
            <person name="Whitman W."/>
        </authorList>
    </citation>
    <scope>NUCLEOTIDE SEQUENCE [LARGE SCALE GENOMIC DNA]</scope>
    <source>
        <strain evidence="3 4">CECT 8976</strain>
    </source>
</reference>
<feature type="domain" description="Transcriptional regulator DauR-like HTH" evidence="2">
    <location>
        <begin position="148"/>
        <end position="206"/>
    </location>
</feature>
<accession>A0A4R7AXU8</accession>
<dbReference type="Pfam" id="PF13309">
    <property type="entry name" value="HTH_22"/>
    <property type="match status" value="1"/>
</dbReference>
<sequence length="210" mass="23063">MKLTIDAEVLADFVSALLGPDSEIAVHDLSDPTASLCIIRNGVLSGRGIGAPATDLARRLAQECSGAEGDDFRVDYRSKAASGLSLRSSTLVFKDEDGQVRAMFCVNTDDSRYRRALDAVQALLPADLSQERHQENLSASVDDVGLDIMKAVLDQFEVDPLRLSPEEKSQVVLEFDRRGLFSIRGFVARAAQVLDISEPTLYRYLKQSRD</sequence>
<dbReference type="AlphaFoldDB" id="A0A4R7AXU8"/>
<proteinExistence type="predicted"/>
<name>A0A4R7AXU8_9NEIS</name>
<dbReference type="Proteomes" id="UP000295611">
    <property type="component" value="Unassembled WGS sequence"/>
</dbReference>
<comment type="caution">
    <text evidence="3">The sequence shown here is derived from an EMBL/GenBank/DDBJ whole genome shotgun (WGS) entry which is preliminary data.</text>
</comment>
<feature type="domain" description="YheO-like" evidence="1">
    <location>
        <begin position="9"/>
        <end position="116"/>
    </location>
</feature>
<dbReference type="InterPro" id="IPR013559">
    <property type="entry name" value="YheO"/>
</dbReference>
<dbReference type="InterPro" id="IPR039446">
    <property type="entry name" value="DauR-like"/>
</dbReference>
<evidence type="ECO:0000313" key="4">
    <source>
        <dbReference type="Proteomes" id="UP000295611"/>
    </source>
</evidence>
<dbReference type="OrthoDB" id="9796595at2"/>
<dbReference type="RefSeq" id="WP_133683525.1">
    <property type="nucleotide sequence ID" value="NZ_SNZP01000016.1"/>
</dbReference>
<organism evidence="3 4">
    <name type="scientific">Paludibacterium purpuratum</name>
    <dbReference type="NCBI Taxonomy" id="1144873"/>
    <lineage>
        <taxon>Bacteria</taxon>
        <taxon>Pseudomonadati</taxon>
        <taxon>Pseudomonadota</taxon>
        <taxon>Betaproteobacteria</taxon>
        <taxon>Neisseriales</taxon>
        <taxon>Chromobacteriaceae</taxon>
        <taxon>Paludibacterium</taxon>
    </lineage>
</organism>
<evidence type="ECO:0000259" key="1">
    <source>
        <dbReference type="Pfam" id="PF08348"/>
    </source>
</evidence>
<dbReference type="InterPro" id="IPR039445">
    <property type="entry name" value="DauR-like_HTH"/>
</dbReference>
<dbReference type="Pfam" id="PF08348">
    <property type="entry name" value="PAS_6"/>
    <property type="match status" value="1"/>
</dbReference>